<dbReference type="Pfam" id="PF00665">
    <property type="entry name" value="rve"/>
    <property type="match status" value="1"/>
</dbReference>
<dbReference type="AlphaFoldDB" id="A0A6S7JW86"/>
<dbReference type="GO" id="GO:0015074">
    <property type="term" value="P:DNA integration"/>
    <property type="evidence" value="ECO:0007669"/>
    <property type="project" value="InterPro"/>
</dbReference>
<dbReference type="InterPro" id="IPR001584">
    <property type="entry name" value="Integrase_cat-core"/>
</dbReference>
<dbReference type="InterPro" id="IPR036397">
    <property type="entry name" value="RNaseH_sf"/>
</dbReference>
<keyword evidence="2" id="KW-1185">Reference proteome</keyword>
<comment type="caution">
    <text evidence="1">The sequence shown here is derived from an EMBL/GenBank/DDBJ whole genome shotgun (WGS) entry which is preliminary data.</text>
</comment>
<name>A0A6S7JW86_PARCT</name>
<dbReference type="Proteomes" id="UP001152795">
    <property type="component" value="Unassembled WGS sequence"/>
</dbReference>
<reference evidence="1" key="1">
    <citation type="submission" date="2020-04" db="EMBL/GenBank/DDBJ databases">
        <authorList>
            <person name="Alioto T."/>
            <person name="Alioto T."/>
            <person name="Gomez Garrido J."/>
        </authorList>
    </citation>
    <scope>NUCLEOTIDE SEQUENCE</scope>
    <source>
        <strain evidence="1">A484AB</strain>
    </source>
</reference>
<dbReference type="SUPFAM" id="SSF53098">
    <property type="entry name" value="Ribonuclease H-like"/>
    <property type="match status" value="1"/>
</dbReference>
<feature type="non-terminal residue" evidence="1">
    <location>
        <position position="143"/>
    </location>
</feature>
<accession>A0A6S7JW86</accession>
<evidence type="ECO:0000313" key="1">
    <source>
        <dbReference type="EMBL" id="CAB4035987.1"/>
    </source>
</evidence>
<dbReference type="EMBL" id="CACRXK020021585">
    <property type="protein sequence ID" value="CAB4035987.1"/>
    <property type="molecule type" value="Genomic_DNA"/>
</dbReference>
<dbReference type="Gene3D" id="3.30.420.10">
    <property type="entry name" value="Ribonuclease H-like superfamily/Ribonuclease H"/>
    <property type="match status" value="1"/>
</dbReference>
<dbReference type="PANTHER" id="PTHR37984">
    <property type="entry name" value="PROTEIN CBG26694"/>
    <property type="match status" value="1"/>
</dbReference>
<dbReference type="PROSITE" id="PS50994">
    <property type="entry name" value="INTEGRASE"/>
    <property type="match status" value="1"/>
</dbReference>
<dbReference type="GO" id="GO:0003676">
    <property type="term" value="F:nucleic acid binding"/>
    <property type="evidence" value="ECO:0007669"/>
    <property type="project" value="InterPro"/>
</dbReference>
<protein>
    <submittedName>
        <fullName evidence="1">Transposon Tf2-6 poly</fullName>
    </submittedName>
</protein>
<proteinExistence type="predicted"/>
<dbReference type="InterPro" id="IPR012337">
    <property type="entry name" value="RNaseH-like_sf"/>
</dbReference>
<organism evidence="1 2">
    <name type="scientific">Paramuricea clavata</name>
    <name type="common">Red gorgonian</name>
    <name type="synonym">Violescent sea-whip</name>
    <dbReference type="NCBI Taxonomy" id="317549"/>
    <lineage>
        <taxon>Eukaryota</taxon>
        <taxon>Metazoa</taxon>
        <taxon>Cnidaria</taxon>
        <taxon>Anthozoa</taxon>
        <taxon>Octocorallia</taxon>
        <taxon>Malacalcyonacea</taxon>
        <taxon>Plexauridae</taxon>
        <taxon>Paramuricea</taxon>
    </lineage>
</organism>
<evidence type="ECO:0000313" key="2">
    <source>
        <dbReference type="Proteomes" id="UP001152795"/>
    </source>
</evidence>
<dbReference type="OrthoDB" id="5968803at2759"/>
<dbReference type="PANTHER" id="PTHR37984:SF11">
    <property type="entry name" value="INTEGRASE CATALYTIC DOMAIN-CONTAINING PROTEIN"/>
    <property type="match status" value="1"/>
</dbReference>
<sequence length="143" mass="16470">MDKHVEAHVKCCHPCQLVAQPPRPEPMRPTELPKEPWTELAIDICGPFPTGEYIVVLTDYYSRWPEAKTLKTVTPATILKWLNSIFAQHGYPTVLKSDNASYFTSTQFKTTLQSWGVQHKTVTEYWPQANGQVERFNEVIKKH</sequence>
<dbReference type="InterPro" id="IPR050951">
    <property type="entry name" value="Retrovirus_Pol_polyprotein"/>
</dbReference>
<gene>
    <name evidence="1" type="ORF">PACLA_8A075998</name>
</gene>